<gene>
    <name evidence="2" type="ORF">EYB53_018125</name>
</gene>
<evidence type="ECO:0000313" key="3">
    <source>
        <dbReference type="Proteomes" id="UP001193081"/>
    </source>
</evidence>
<protein>
    <submittedName>
        <fullName evidence="2">DUF3987 domain-containing protein</fullName>
    </submittedName>
</protein>
<organism evidence="2 3">
    <name type="scientific">Candidatus Chloroploca mongolica</name>
    <dbReference type="NCBI Taxonomy" id="2528176"/>
    <lineage>
        <taxon>Bacteria</taxon>
        <taxon>Bacillati</taxon>
        <taxon>Chloroflexota</taxon>
        <taxon>Chloroflexia</taxon>
        <taxon>Chloroflexales</taxon>
        <taxon>Chloroflexineae</taxon>
        <taxon>Oscillochloridaceae</taxon>
        <taxon>Candidatus Chloroploca</taxon>
    </lineage>
</organism>
<evidence type="ECO:0000313" key="2">
    <source>
        <dbReference type="EMBL" id="MBP1467637.1"/>
    </source>
</evidence>
<keyword evidence="3" id="KW-1185">Reference proteome</keyword>
<dbReference type="InterPro" id="IPR015330">
    <property type="entry name" value="DNA_primase/pol_bifunc_N"/>
</dbReference>
<dbReference type="RefSeq" id="WP_135479809.1">
    <property type="nucleotide sequence ID" value="NZ_SIJK02000038.1"/>
</dbReference>
<dbReference type="Proteomes" id="UP001193081">
    <property type="component" value="Unassembled WGS sequence"/>
</dbReference>
<sequence length="830" mass="91727">MTPLQAALKLHDLGANVTAIPEGKKEPAHKWKKLEAVRMPREAVRTLTKWDSPGGWYRGEEYPPIGTVGIVNGIASWRTIDVDAAKVNDVKQPVPVKVLDTLLGALGLPITYPWAGSSRSGKGFHVHVRCEGELPEQIRLAAKKDEPGVMTLHPAANFAGLFDHVELRWERCQTVLPSPMGYEGNGIPSEPPALVDVDRVVAALLAIAEPAKPNEVKTARATAKPTAATAKIAAPVQQGSHGKITQQTLDAIHSRFDCVAWFTAELNADTDEEPNGDIRILGHTGLIVTKHKTGWYVFGEDRGGSWKDAVAYTRNLDVQNDFREIALIAADFLKITVAYDEPDATANRTNGRYDEAGTRVALWVPASSGSFRELPTWANVTDEAAANASPWLDAYLNYSRVWSPRSYDGFHTASALWLLSTIAARRVAFDLGSRRFTNLYIALCSRTSLYAKTSAVKIAGDLLERAGLSFLLLPSESTPAAFLRGLAGRVPDSWEVLPEEQQRTVLLKLAFAGQRGWQYDEFGQKIAAMLKDGGIMADFRGILRRLDDTPDYFEYETISRGLERVDRPYLSLFAALTPADLAPFARKGSALWGDGFLARFILVTPPSDALPNRERFPVGTRVPPAELVTTLRNWHERLGTPRATVNPRPTDDKRQKATYDIEVTPRDPQVCQFGNAVRDRFYAYHDALTELAAQSEQQDLDGSYTRNAERAFRVAALLASLENDGVIEERHWARAQQIAEQWRRELHNLVDALATQEVQTRSASVEDKILRVLGRGGDHTAREVAQFAHVSSQEALACLSTLVNLGEVDVQPAGRTNRYSLLQREKQHAA</sequence>
<accession>A0ABS4DDX7</accession>
<dbReference type="Pfam" id="PF13148">
    <property type="entry name" value="DUF3987"/>
    <property type="match status" value="1"/>
</dbReference>
<reference evidence="2 3" key="1">
    <citation type="submission" date="2021-03" db="EMBL/GenBank/DDBJ databases">
        <authorList>
            <person name="Grouzdev D.S."/>
        </authorList>
    </citation>
    <scope>NUCLEOTIDE SEQUENCE [LARGE SCALE GENOMIC DNA]</scope>
    <source>
        <strain evidence="2 3">M50-1</strain>
    </source>
</reference>
<name>A0ABS4DDX7_9CHLR</name>
<feature type="domain" description="DNA primase/polymerase bifunctional N-terminal" evidence="1">
    <location>
        <begin position="8"/>
        <end position="178"/>
    </location>
</feature>
<dbReference type="InterPro" id="IPR036388">
    <property type="entry name" value="WH-like_DNA-bd_sf"/>
</dbReference>
<comment type="caution">
    <text evidence="2">The sequence shown here is derived from an EMBL/GenBank/DDBJ whole genome shotgun (WGS) entry which is preliminary data.</text>
</comment>
<dbReference type="EMBL" id="SIJK02000038">
    <property type="protein sequence ID" value="MBP1467637.1"/>
    <property type="molecule type" value="Genomic_DNA"/>
</dbReference>
<dbReference type="InterPro" id="IPR025048">
    <property type="entry name" value="DUF3987"/>
</dbReference>
<dbReference type="Pfam" id="PF09250">
    <property type="entry name" value="Prim-Pol"/>
    <property type="match status" value="1"/>
</dbReference>
<dbReference type="Gene3D" id="1.10.10.10">
    <property type="entry name" value="Winged helix-like DNA-binding domain superfamily/Winged helix DNA-binding domain"/>
    <property type="match status" value="1"/>
</dbReference>
<evidence type="ECO:0000259" key="1">
    <source>
        <dbReference type="Pfam" id="PF09250"/>
    </source>
</evidence>
<proteinExistence type="predicted"/>